<organism evidence="2 3">
    <name type="scientific">Cimex lectularius</name>
    <name type="common">Bed bug</name>
    <name type="synonym">Acanthia lectularia</name>
    <dbReference type="NCBI Taxonomy" id="79782"/>
    <lineage>
        <taxon>Eukaryota</taxon>
        <taxon>Metazoa</taxon>
        <taxon>Ecdysozoa</taxon>
        <taxon>Arthropoda</taxon>
        <taxon>Hexapoda</taxon>
        <taxon>Insecta</taxon>
        <taxon>Pterygota</taxon>
        <taxon>Neoptera</taxon>
        <taxon>Paraneoptera</taxon>
        <taxon>Hemiptera</taxon>
        <taxon>Heteroptera</taxon>
        <taxon>Panheteroptera</taxon>
        <taxon>Cimicomorpha</taxon>
        <taxon>Cimicidae</taxon>
        <taxon>Cimex</taxon>
    </lineage>
</organism>
<evidence type="ECO:0000313" key="3">
    <source>
        <dbReference type="Proteomes" id="UP000494040"/>
    </source>
</evidence>
<feature type="compositionally biased region" description="Polar residues" evidence="1">
    <location>
        <begin position="241"/>
        <end position="259"/>
    </location>
</feature>
<accession>A0A8I6S9F0</accession>
<proteinExistence type="predicted"/>
<name>A0A8I6S9F0_CIMLE</name>
<sequence length="330" mass="37031">MDDLAQVNKAQKRPNEFDDVEENDMELDLVIPFLNNLKHLFGMPGVRSQCVFRALRSKFDEVHGSDKSLSNNATGILEKTKRLAVFSAKQELNREKAALILVKMAFKILDVFDYIFPQDILRYDFYLPSEEAGLIKLAEEEMKEEREFKASRRAHMLEVKSHRNIPVYPKNTSIVSSTSDDTSNSGDQSDSSESSDTTSSSSSSSSSSFESADSDNDTTSSDDNVSVHNRNVRNSVSKNHCVSSTSDDLGKTNNNQNGKNRSHKKYSRRYYNERHRNSTAHSLNELGVVSSTCDDLPNNNGFQTRLHISQDNYAFVVESDDVPTSSVVSL</sequence>
<dbReference type="Proteomes" id="UP000494040">
    <property type="component" value="Unassembled WGS sequence"/>
</dbReference>
<evidence type="ECO:0000256" key="1">
    <source>
        <dbReference type="SAM" id="MobiDB-lite"/>
    </source>
</evidence>
<dbReference type="AlphaFoldDB" id="A0A8I6S9F0"/>
<feature type="region of interest" description="Disordered" evidence="1">
    <location>
        <begin position="161"/>
        <end position="269"/>
    </location>
</feature>
<dbReference type="RefSeq" id="XP_014259017.1">
    <property type="nucleotide sequence ID" value="XM_014403531.2"/>
</dbReference>
<keyword evidence="3" id="KW-1185">Reference proteome</keyword>
<reference evidence="2" key="1">
    <citation type="submission" date="2022-01" db="UniProtKB">
        <authorList>
            <consortium name="EnsemblMetazoa"/>
        </authorList>
    </citation>
    <scope>IDENTIFICATION</scope>
</reference>
<dbReference type="GeneID" id="106672249"/>
<evidence type="ECO:0000313" key="2">
    <source>
        <dbReference type="EnsemblMetazoa" id="XP_014259017.1"/>
    </source>
</evidence>
<dbReference type="EnsemblMetazoa" id="XM_014403531.2">
    <property type="protein sequence ID" value="XP_014259017.1"/>
    <property type="gene ID" value="LOC106672249"/>
</dbReference>
<feature type="compositionally biased region" description="Low complexity" evidence="1">
    <location>
        <begin position="172"/>
        <end position="240"/>
    </location>
</feature>
<protein>
    <submittedName>
        <fullName evidence="2">Uncharacterized protein</fullName>
    </submittedName>
</protein>
<dbReference type="KEGG" id="clec:106672249"/>